<evidence type="ECO:0000313" key="2">
    <source>
        <dbReference type="Proteomes" id="UP001358586"/>
    </source>
</evidence>
<reference evidence="1 2" key="1">
    <citation type="submission" date="2023-03" db="EMBL/GenBank/DDBJ databases">
        <title>WGS of Gossypium arboreum.</title>
        <authorList>
            <person name="Yu D."/>
        </authorList>
    </citation>
    <scope>NUCLEOTIDE SEQUENCE [LARGE SCALE GENOMIC DNA]</scope>
    <source>
        <tissue evidence="1">Leaf</tissue>
    </source>
</reference>
<protein>
    <submittedName>
        <fullName evidence="1">Uncharacterized protein</fullName>
    </submittedName>
</protein>
<sequence>MRGYFKGFIYALKHANQGLIEVISVLFPDVEARNYARRIYNNFKNMEGFQGQAMCLTYWKAAKATFPRQFEEAMSAMRSLSESTKAWLCDKDPRT</sequence>
<gene>
    <name evidence="1" type="ORF">PVK06_020062</name>
</gene>
<dbReference type="Proteomes" id="UP001358586">
    <property type="component" value="Chromosome 6"/>
</dbReference>
<keyword evidence="2" id="KW-1185">Reference proteome</keyword>
<comment type="caution">
    <text evidence="1">The sequence shown here is derived from an EMBL/GenBank/DDBJ whole genome shotgun (WGS) entry which is preliminary data.</text>
</comment>
<name>A0ABR0PLV3_GOSAR</name>
<proteinExistence type="predicted"/>
<accession>A0ABR0PLV3</accession>
<organism evidence="1 2">
    <name type="scientific">Gossypium arboreum</name>
    <name type="common">Tree cotton</name>
    <name type="synonym">Gossypium nanking</name>
    <dbReference type="NCBI Taxonomy" id="29729"/>
    <lineage>
        <taxon>Eukaryota</taxon>
        <taxon>Viridiplantae</taxon>
        <taxon>Streptophyta</taxon>
        <taxon>Embryophyta</taxon>
        <taxon>Tracheophyta</taxon>
        <taxon>Spermatophyta</taxon>
        <taxon>Magnoliopsida</taxon>
        <taxon>eudicotyledons</taxon>
        <taxon>Gunneridae</taxon>
        <taxon>Pentapetalae</taxon>
        <taxon>rosids</taxon>
        <taxon>malvids</taxon>
        <taxon>Malvales</taxon>
        <taxon>Malvaceae</taxon>
        <taxon>Malvoideae</taxon>
        <taxon>Gossypium</taxon>
    </lineage>
</organism>
<evidence type="ECO:0000313" key="1">
    <source>
        <dbReference type="EMBL" id="KAK5825249.1"/>
    </source>
</evidence>
<dbReference type="EMBL" id="JARKNE010000006">
    <property type="protein sequence ID" value="KAK5825249.1"/>
    <property type="molecule type" value="Genomic_DNA"/>
</dbReference>